<keyword evidence="6" id="KW-0482">Metalloprotease</keyword>
<evidence type="ECO:0000313" key="9">
    <source>
        <dbReference type="Proteomes" id="UP000185678"/>
    </source>
</evidence>
<keyword evidence="5" id="KW-0862">Zinc</keyword>
<dbReference type="InterPro" id="IPR051156">
    <property type="entry name" value="Mito/Outer_Membr_Metalloprot"/>
</dbReference>
<dbReference type="PROSITE" id="PS51318">
    <property type="entry name" value="TAT"/>
    <property type="match status" value="1"/>
</dbReference>
<dbReference type="GO" id="GO:0004222">
    <property type="term" value="F:metalloendopeptidase activity"/>
    <property type="evidence" value="ECO:0007669"/>
    <property type="project" value="InterPro"/>
</dbReference>
<dbReference type="RefSeq" id="WP_084194693.1">
    <property type="nucleotide sequence ID" value="NZ_FTOA01000003.1"/>
</dbReference>
<feature type="domain" description="Peptidase M48" evidence="7">
    <location>
        <begin position="68"/>
        <end position="254"/>
    </location>
</feature>
<dbReference type="Gene3D" id="3.30.2010.10">
    <property type="entry name" value="Metalloproteases ('zincins'), catalytic domain"/>
    <property type="match status" value="1"/>
</dbReference>
<dbReference type="GO" id="GO:0051603">
    <property type="term" value="P:proteolysis involved in protein catabolic process"/>
    <property type="evidence" value="ECO:0007669"/>
    <property type="project" value="TreeGrafter"/>
</dbReference>
<evidence type="ECO:0000256" key="4">
    <source>
        <dbReference type="ARBA" id="ARBA00022801"/>
    </source>
</evidence>
<dbReference type="PROSITE" id="PS51257">
    <property type="entry name" value="PROKAR_LIPOPROTEIN"/>
    <property type="match status" value="1"/>
</dbReference>
<proteinExistence type="predicted"/>
<dbReference type="Proteomes" id="UP000185678">
    <property type="component" value="Unassembled WGS sequence"/>
</dbReference>
<dbReference type="PANTHER" id="PTHR22726:SF24">
    <property type="entry name" value="M48 FAMILY METALLOPEPTIDASE"/>
    <property type="match status" value="1"/>
</dbReference>
<evidence type="ECO:0000256" key="2">
    <source>
        <dbReference type="ARBA" id="ARBA00022670"/>
    </source>
</evidence>
<dbReference type="GO" id="GO:0016020">
    <property type="term" value="C:membrane"/>
    <property type="evidence" value="ECO:0007669"/>
    <property type="project" value="TreeGrafter"/>
</dbReference>
<dbReference type="STRING" id="80876.SAMN05421779_103147"/>
<keyword evidence="4" id="KW-0378">Hydrolase</keyword>
<accession>A0A1N7L6V6</accession>
<reference evidence="8 9" key="1">
    <citation type="submission" date="2017-01" db="EMBL/GenBank/DDBJ databases">
        <authorList>
            <person name="Mah S.A."/>
            <person name="Swanson W.J."/>
            <person name="Moy G.W."/>
            <person name="Vacquier V.D."/>
        </authorList>
    </citation>
    <scope>NUCLEOTIDE SEQUENCE [LARGE SCALE GENOMIC DNA]</scope>
    <source>
        <strain evidence="8 9">DSM 11589</strain>
    </source>
</reference>
<dbReference type="OrthoDB" id="9810445at2"/>
<evidence type="ECO:0000313" key="8">
    <source>
        <dbReference type="EMBL" id="SIS69554.1"/>
    </source>
</evidence>
<dbReference type="InterPro" id="IPR001915">
    <property type="entry name" value="Peptidase_M48"/>
</dbReference>
<dbReference type="InterPro" id="IPR006311">
    <property type="entry name" value="TAT_signal"/>
</dbReference>
<evidence type="ECO:0000256" key="6">
    <source>
        <dbReference type="ARBA" id="ARBA00023049"/>
    </source>
</evidence>
<gene>
    <name evidence="8" type="ORF">SAMN05421779_103147</name>
</gene>
<dbReference type="CDD" id="cd07333">
    <property type="entry name" value="M48C_bepA_like"/>
    <property type="match status" value="1"/>
</dbReference>
<sequence>MALSRRHFMAAGAAACTGALCGCAQSPATGRSFFAGMGGDINDDIKLGQQEHAKLVKSFGGVYEDRKLQSYVDSIGRKLAAHSEMPTLPYSFTIANSPIVNAFALPGGPVTVTRGLLALCNSEAELAGVLGHEIGHVTARHTAERQGQGMLAQLGVAALAIATGSNELASMASQGAQTMLQSYSRDQESEADALGARYMERTGYDVDKMVTFLDSLHSYSVVDGRMAGLPDGKVDDFNMMATHPRTVDRVRDAARLASGVRQVDPLVNREPYLNAINDLLFGDDPKQGMVVGTRFTHPELRFEFTVPDGFRITNGERSVRAQNPDGAVIVFDMAQTRAASMTSYLGREWAANAGLSGVEALTINGQEAATATTRGKAGNTVVDVRLLAIRKDENEVFRLVFLTPPALTARLSEPFRRTTYSFRRLSTAEAAAIQPLRLVVTYVRPGETVDSLARSFPFDRWNRDWFRLLNQLQENDPVKAGQVVKMIMAREGARG</sequence>
<keyword evidence="9" id="KW-1185">Reference proteome</keyword>
<name>A0A1N7L6V6_9PROT</name>
<comment type="cofactor">
    <cofactor evidence="1">
        <name>Zn(2+)</name>
        <dbReference type="ChEBI" id="CHEBI:29105"/>
    </cofactor>
</comment>
<organism evidence="8 9">
    <name type="scientific">Insolitispirillum peregrinum</name>
    <dbReference type="NCBI Taxonomy" id="80876"/>
    <lineage>
        <taxon>Bacteria</taxon>
        <taxon>Pseudomonadati</taxon>
        <taxon>Pseudomonadota</taxon>
        <taxon>Alphaproteobacteria</taxon>
        <taxon>Rhodospirillales</taxon>
        <taxon>Novispirillaceae</taxon>
        <taxon>Insolitispirillum</taxon>
    </lineage>
</organism>
<dbReference type="Pfam" id="PF01435">
    <property type="entry name" value="Peptidase_M48"/>
    <property type="match status" value="1"/>
</dbReference>
<dbReference type="EMBL" id="FTOA01000003">
    <property type="protein sequence ID" value="SIS69554.1"/>
    <property type="molecule type" value="Genomic_DNA"/>
</dbReference>
<dbReference type="PANTHER" id="PTHR22726">
    <property type="entry name" value="METALLOENDOPEPTIDASE OMA1"/>
    <property type="match status" value="1"/>
</dbReference>
<protein>
    <submittedName>
        <fullName evidence="8">Putative Zn-dependent protease</fullName>
    </submittedName>
</protein>
<dbReference type="GO" id="GO:0046872">
    <property type="term" value="F:metal ion binding"/>
    <property type="evidence" value="ECO:0007669"/>
    <property type="project" value="UniProtKB-KW"/>
</dbReference>
<keyword evidence="2 8" id="KW-0645">Protease</keyword>
<evidence type="ECO:0000256" key="5">
    <source>
        <dbReference type="ARBA" id="ARBA00022833"/>
    </source>
</evidence>
<keyword evidence="3" id="KW-0479">Metal-binding</keyword>
<evidence type="ECO:0000256" key="3">
    <source>
        <dbReference type="ARBA" id="ARBA00022723"/>
    </source>
</evidence>
<evidence type="ECO:0000259" key="7">
    <source>
        <dbReference type="Pfam" id="PF01435"/>
    </source>
</evidence>
<dbReference type="AlphaFoldDB" id="A0A1N7L6V6"/>
<evidence type="ECO:0000256" key="1">
    <source>
        <dbReference type="ARBA" id="ARBA00001947"/>
    </source>
</evidence>